<dbReference type="EMBL" id="WTYP01000001">
    <property type="protein sequence ID" value="MXP46329.1"/>
    <property type="molecule type" value="Genomic_DNA"/>
</dbReference>
<organism evidence="3 4">
    <name type="scientific">Pontixanthobacter luteolus</name>
    <dbReference type="NCBI Taxonomy" id="295089"/>
    <lineage>
        <taxon>Bacteria</taxon>
        <taxon>Pseudomonadati</taxon>
        <taxon>Pseudomonadota</taxon>
        <taxon>Alphaproteobacteria</taxon>
        <taxon>Sphingomonadales</taxon>
        <taxon>Erythrobacteraceae</taxon>
        <taxon>Pontixanthobacter</taxon>
    </lineage>
</organism>
<keyword evidence="4" id="KW-1185">Reference proteome</keyword>
<accession>A0A6I4UWR4</accession>
<feature type="domain" description="Phage tail collar" evidence="2">
    <location>
        <begin position="28"/>
        <end position="84"/>
    </location>
</feature>
<evidence type="ECO:0000313" key="3">
    <source>
        <dbReference type="EMBL" id="MXP46329.1"/>
    </source>
</evidence>
<dbReference type="AlphaFoldDB" id="A0A6I4UWR4"/>
<name>A0A6I4UWR4_9SPHN</name>
<sequence>MIAAATASLALLPTTQANAQAGGTQFIGQLMLNGSTFCPREWANADGQLLPISQNTALFSLLGTIYGGDGRTTFALPDLRSRVPIHTGTGPGLSTYPQGSRGGVERVALTGAEVGPHSHTALLRAEGQTVADSSNPAGNALARGAQIYSNNSAPDAADALHPQSIAVASGGGGQPHYNVQPYLTLRWCVALQGIYPSRN</sequence>
<dbReference type="InterPro" id="IPR011083">
    <property type="entry name" value="Phage_tail_collar_dom"/>
</dbReference>
<comment type="caution">
    <text evidence="3">The sequence shown here is derived from an EMBL/GenBank/DDBJ whole genome shotgun (WGS) entry which is preliminary data.</text>
</comment>
<dbReference type="OrthoDB" id="9810174at2"/>
<protein>
    <submittedName>
        <fullName evidence="3">Phage tail protein</fullName>
    </submittedName>
</protein>
<evidence type="ECO:0000313" key="4">
    <source>
        <dbReference type="Proteomes" id="UP000471435"/>
    </source>
</evidence>
<dbReference type="SUPFAM" id="SSF88874">
    <property type="entry name" value="Receptor-binding domain of short tail fibre protein gp12"/>
    <property type="match status" value="1"/>
</dbReference>
<proteinExistence type="predicted"/>
<dbReference type="Gene3D" id="3.90.1340.10">
    <property type="entry name" value="Phage tail collar domain"/>
    <property type="match status" value="1"/>
</dbReference>
<evidence type="ECO:0000256" key="1">
    <source>
        <dbReference type="SAM" id="SignalP"/>
    </source>
</evidence>
<dbReference type="InterPro" id="IPR037053">
    <property type="entry name" value="Phage_tail_collar_dom_sf"/>
</dbReference>
<evidence type="ECO:0000259" key="2">
    <source>
        <dbReference type="Pfam" id="PF07484"/>
    </source>
</evidence>
<dbReference type="Pfam" id="PF07484">
    <property type="entry name" value="Collar"/>
    <property type="match status" value="1"/>
</dbReference>
<reference evidence="3 4" key="1">
    <citation type="submission" date="2019-12" db="EMBL/GenBank/DDBJ databases">
        <title>Genomic-based taxomic classification of the family Erythrobacteraceae.</title>
        <authorList>
            <person name="Xu L."/>
        </authorList>
    </citation>
    <scope>NUCLEOTIDE SEQUENCE [LARGE SCALE GENOMIC DNA]</scope>
    <source>
        <strain evidence="3 4">SW-109</strain>
    </source>
</reference>
<keyword evidence="1" id="KW-0732">Signal</keyword>
<gene>
    <name evidence="3" type="ORF">GRI43_02830</name>
</gene>
<feature type="chain" id="PRO_5026174194" evidence="1">
    <location>
        <begin position="20"/>
        <end position="199"/>
    </location>
</feature>
<dbReference type="Proteomes" id="UP000471435">
    <property type="component" value="Unassembled WGS sequence"/>
</dbReference>
<feature type="signal peptide" evidence="1">
    <location>
        <begin position="1"/>
        <end position="19"/>
    </location>
</feature>